<dbReference type="AlphaFoldDB" id="A0AA38VTD0"/>
<evidence type="ECO:0000259" key="1">
    <source>
        <dbReference type="Pfam" id="PF01425"/>
    </source>
</evidence>
<dbReference type="EMBL" id="JANBVO010000008">
    <property type="protein sequence ID" value="KAJ9150301.1"/>
    <property type="molecule type" value="Genomic_DNA"/>
</dbReference>
<reference evidence="2" key="1">
    <citation type="submission" date="2022-07" db="EMBL/GenBank/DDBJ databases">
        <title>Fungi with potential for degradation of polypropylene.</title>
        <authorList>
            <person name="Gostincar C."/>
        </authorList>
    </citation>
    <scope>NUCLEOTIDE SEQUENCE</scope>
    <source>
        <strain evidence="2">EXF-13308</strain>
    </source>
</reference>
<organism evidence="2 3">
    <name type="scientific">Pleurostoma richardsiae</name>
    <dbReference type="NCBI Taxonomy" id="41990"/>
    <lineage>
        <taxon>Eukaryota</taxon>
        <taxon>Fungi</taxon>
        <taxon>Dikarya</taxon>
        <taxon>Ascomycota</taxon>
        <taxon>Pezizomycotina</taxon>
        <taxon>Sordariomycetes</taxon>
        <taxon>Sordariomycetidae</taxon>
        <taxon>Calosphaeriales</taxon>
        <taxon>Pleurostomataceae</taxon>
        <taxon>Pleurostoma</taxon>
    </lineage>
</organism>
<dbReference type="Proteomes" id="UP001174694">
    <property type="component" value="Unassembled WGS sequence"/>
</dbReference>
<dbReference type="Gene3D" id="3.90.1300.10">
    <property type="entry name" value="Amidase signature (AS) domain"/>
    <property type="match status" value="1"/>
</dbReference>
<comment type="caution">
    <text evidence="2">The sequence shown here is derived from an EMBL/GenBank/DDBJ whole genome shotgun (WGS) entry which is preliminary data.</text>
</comment>
<dbReference type="GO" id="GO:0003824">
    <property type="term" value="F:catalytic activity"/>
    <property type="evidence" value="ECO:0007669"/>
    <property type="project" value="InterPro"/>
</dbReference>
<dbReference type="InterPro" id="IPR000120">
    <property type="entry name" value="Amidase"/>
</dbReference>
<evidence type="ECO:0000313" key="3">
    <source>
        <dbReference type="Proteomes" id="UP001174694"/>
    </source>
</evidence>
<name>A0AA38VTD0_9PEZI</name>
<evidence type="ECO:0000313" key="2">
    <source>
        <dbReference type="EMBL" id="KAJ9150301.1"/>
    </source>
</evidence>
<protein>
    <submittedName>
        <fullName evidence="2">N-acylethanolamine amidohydrolase</fullName>
    </submittedName>
</protein>
<dbReference type="PANTHER" id="PTHR11895:SF67">
    <property type="entry name" value="AMIDASE DOMAIN-CONTAINING PROTEIN"/>
    <property type="match status" value="1"/>
</dbReference>
<accession>A0AA38VTD0</accession>
<feature type="domain" description="Amidase" evidence="1">
    <location>
        <begin position="152"/>
        <end position="564"/>
    </location>
</feature>
<dbReference type="SUPFAM" id="SSF75304">
    <property type="entry name" value="Amidase signature (AS) enzymes"/>
    <property type="match status" value="1"/>
</dbReference>
<keyword evidence="3" id="KW-1185">Reference proteome</keyword>
<proteinExistence type="predicted"/>
<dbReference type="InterPro" id="IPR023631">
    <property type="entry name" value="Amidase_dom"/>
</dbReference>
<dbReference type="InterPro" id="IPR036928">
    <property type="entry name" value="AS_sf"/>
</dbReference>
<sequence length="610" mass="66415">MARSQHFANYPAAMEARDVEYRVEEDKNPALRGLPMVIASAIVSRSVMLQKYLYGNAGFGKLKDIPGICKESWRLQPTVIPLAEPGAVLPSTPEFGEELYTPQAADRIGRYYSVADYHELYKSGELTPLQVVEALFPLINRERQPRSEYATAWLDIHEEEALEAAKASTERWVEGKPLGILDGVPFGVKADIEVKGFVNTMGMKVNKSIPYFNTPCDFTVWPVQRLEEAGAIMVGKMNQHEGGMDTTGCNPSTGTAINWMNRSYYPGGSSSGAGSSLGAGLVPIAVGTDAGGSIRIPPNYAGAYGLKTSHHRTCVRNSTTCIIGPMTSTVADLTVAYRVMAQSNPDDSIQGLFAPSVAPDPSAKKYLGVCWDWVNRASPVVLDVFKKTLDHYKTSLGYEVVDIKIPYLREGQLAHSALCLCEAADEARARAPPGGNWLDLLNYPNKVLFGVGAQTTAGDYLKFAQVREALMRHLAALYQRYPGLLVVTPTTADPGWRIHPGDLRYGMSDGNMSIRNMMFCWLANVVGCPSVTAPVGYVDPDAGTGKLPVGMLAMGEWGAEEQLLVWAGEAETYINSVYPGGRLRPEGWVDVLALARRKNGSMGKDSQQKD</sequence>
<dbReference type="Pfam" id="PF01425">
    <property type="entry name" value="Amidase"/>
    <property type="match status" value="1"/>
</dbReference>
<gene>
    <name evidence="2" type="ORF">NKR23_g3893</name>
</gene>
<dbReference type="PANTHER" id="PTHR11895">
    <property type="entry name" value="TRANSAMIDASE"/>
    <property type="match status" value="1"/>
</dbReference>